<feature type="domain" description="Fibronectin type-III" evidence="1">
    <location>
        <begin position="414"/>
        <end position="506"/>
    </location>
</feature>
<sequence length="813" mass="86335">MVAPTTAFEDSTADNPPWTGLAEEATFLQTVVNDSGRASVTQVGTSAVDNNPINMVAVGYPSAPTSSELKSKSILLFIGAQHGNEPSGREMALQKIRDLAYTTDPDTQVYLRNHPVIFIPTPNPDNLAVARNNKLGNDLNRLWLSFSDAEVQAMGSVVRDYSPHIVVDFHEKIGGATQFEFLHPTNAEVTPAIANIALDIHTEGRAALNIAGYSTGLYNGSEAPFILRNSAGLRNIITVLGESSGQGDTTYLTRKQAVDGYGIFLDRVFVYHRVNADTIRDAVASANIESRQRGEDKAVIQDPNITPPAGYTVTNAQYSTVSQALALLNLAAYELSSASGYFISMAQGAKRVLPFLVDGASPDAVVAANAVGADPSLLSTAEVYNVRWRVSGGTALYGASLGVDALSLEVGGLYPDRVYEWSVQEQEGSVSSDWSAWQTFTTLPQFNLEYRDTATQATTSVPGVSGTSFELTGLEAGESYEFRVQEDDGINTSDWSGWHQFTTTAVGTDQDVTLVMGQQVTQAVVVNVDQVAVTNAIVASQQTQSQAATVEQIATLSSVDAQQATQAVSVEISTATVMDITAVLLEQVMQAQVVTVDQVAQAAAVIAQQLTQGAPLSAEQVTDLAAVVVEQITQSQAVDVSIVQPDDLTVAVIEQLTQAQSISANQNAQVAGVSAESRTEVQAISLASDYSLVTTPVQQSTQTQIVELLDGTGLNVVTLEQATQGQAATVDLTLLVGTVTGEQAMEGQTSVVAATLLLSAVDVEQLTEAEIADILGSAMLVDPRTLRVKRTTVGYTVNRITDSFRVKFKATVH</sequence>
<dbReference type="InterPro" id="IPR003961">
    <property type="entry name" value="FN3_dom"/>
</dbReference>
<evidence type="ECO:0000313" key="3">
    <source>
        <dbReference type="Proteomes" id="UP000469950"/>
    </source>
</evidence>
<comment type="caution">
    <text evidence="2">The sequence shown here is derived from an EMBL/GenBank/DDBJ whole genome shotgun (WGS) entry which is preliminary data.</text>
</comment>
<evidence type="ECO:0000313" key="2">
    <source>
        <dbReference type="EMBL" id="KAE8546130.1"/>
    </source>
</evidence>
<name>A0A833JU25_MARNT</name>
<dbReference type="Proteomes" id="UP000469950">
    <property type="component" value="Unassembled WGS sequence"/>
</dbReference>
<dbReference type="InterPro" id="IPR000834">
    <property type="entry name" value="Peptidase_M14"/>
</dbReference>
<organism evidence="2 3">
    <name type="scientific">Marinobacter nauticus</name>
    <name type="common">Marinobacter hydrocarbonoclasticus</name>
    <name type="synonym">Marinobacter aquaeolei</name>
    <dbReference type="NCBI Taxonomy" id="2743"/>
    <lineage>
        <taxon>Bacteria</taxon>
        <taxon>Pseudomonadati</taxon>
        <taxon>Pseudomonadota</taxon>
        <taxon>Gammaproteobacteria</taxon>
        <taxon>Pseudomonadales</taxon>
        <taxon>Marinobacteraceae</taxon>
        <taxon>Marinobacter</taxon>
    </lineage>
</organism>
<dbReference type="CDD" id="cd00063">
    <property type="entry name" value="FN3"/>
    <property type="match status" value="1"/>
</dbReference>
<proteinExistence type="predicted"/>
<protein>
    <recommendedName>
        <fullName evidence="1">Fibronectin type-III domain-containing protein</fullName>
    </recommendedName>
</protein>
<dbReference type="GO" id="GO:0006508">
    <property type="term" value="P:proteolysis"/>
    <property type="evidence" value="ECO:0007669"/>
    <property type="project" value="InterPro"/>
</dbReference>
<dbReference type="Pfam" id="PF00246">
    <property type="entry name" value="Peptidase_M14"/>
    <property type="match status" value="1"/>
</dbReference>
<dbReference type="GO" id="GO:0008270">
    <property type="term" value="F:zinc ion binding"/>
    <property type="evidence" value="ECO:0007669"/>
    <property type="project" value="InterPro"/>
</dbReference>
<dbReference type="SUPFAM" id="SSF49265">
    <property type="entry name" value="Fibronectin type III"/>
    <property type="match status" value="1"/>
</dbReference>
<reference evidence="2 3" key="1">
    <citation type="submission" date="2019-10" db="EMBL/GenBank/DDBJ databases">
        <title>Draft genome sequence of Marinobacter hydrocarbonoclasticus NCT7M from the microbiome of the marine copepod.</title>
        <authorList>
            <person name="Nuttall R."/>
            <person name="Sharma G."/>
            <person name="Moisander P."/>
        </authorList>
    </citation>
    <scope>NUCLEOTIDE SEQUENCE [LARGE SCALE GENOMIC DNA]</scope>
    <source>
        <strain evidence="2 3">NCT7M</strain>
    </source>
</reference>
<dbReference type="PROSITE" id="PS50853">
    <property type="entry name" value="FN3"/>
    <property type="match status" value="1"/>
</dbReference>
<dbReference type="SUPFAM" id="SSF53187">
    <property type="entry name" value="Zn-dependent exopeptidases"/>
    <property type="match status" value="1"/>
</dbReference>
<dbReference type="Gene3D" id="2.60.40.10">
    <property type="entry name" value="Immunoglobulins"/>
    <property type="match status" value="1"/>
</dbReference>
<gene>
    <name evidence="2" type="ORF">F6453_1376</name>
</gene>
<dbReference type="EMBL" id="WBMP01000005">
    <property type="protein sequence ID" value="KAE8546130.1"/>
    <property type="molecule type" value="Genomic_DNA"/>
</dbReference>
<accession>A0A833JU25</accession>
<dbReference type="RefSeq" id="WP_153740367.1">
    <property type="nucleotide sequence ID" value="NZ_WBMP01000005.1"/>
</dbReference>
<evidence type="ECO:0000259" key="1">
    <source>
        <dbReference type="PROSITE" id="PS50853"/>
    </source>
</evidence>
<dbReference type="AlphaFoldDB" id="A0A833JU25"/>
<dbReference type="GO" id="GO:0004181">
    <property type="term" value="F:metallocarboxypeptidase activity"/>
    <property type="evidence" value="ECO:0007669"/>
    <property type="project" value="InterPro"/>
</dbReference>
<dbReference type="InterPro" id="IPR013783">
    <property type="entry name" value="Ig-like_fold"/>
</dbReference>
<dbReference type="Gene3D" id="3.40.630.10">
    <property type="entry name" value="Zn peptidases"/>
    <property type="match status" value="1"/>
</dbReference>
<dbReference type="InterPro" id="IPR036116">
    <property type="entry name" value="FN3_sf"/>
</dbReference>